<sequence>MATEEVLNKFFKKIEQKLEHFSESINITTTQQEELATKVAELQVKDGSYSVAAKATIGQSSSGSPGRDRQAAVVGDIGDSQKIGLLINAAGPKAAQIYETFNDDSGEFYIAGTVGVLNPHDMSDDENTLNNATCTTPDTTSEAIIMPNISGVSLNAQNISNVNSSVNVVRSAGPVSNDHNVCCKLDTGAKANLLSRKDHDSLKYKPKIHKKCVKRFDYNGCKISNTGVCIAQVVLKGKSYNVMFVVVVDKGDSLLPLKS</sequence>
<reference evidence="1" key="1">
    <citation type="submission" date="2022-03" db="EMBL/GenBank/DDBJ databases">
        <authorList>
            <person name="Martin C."/>
        </authorList>
    </citation>
    <scope>NUCLEOTIDE SEQUENCE</scope>
</reference>
<protein>
    <submittedName>
        <fullName evidence="1">Uncharacterized protein</fullName>
    </submittedName>
</protein>
<dbReference type="EMBL" id="CAIIXF020000008">
    <property type="protein sequence ID" value="CAH1792423.1"/>
    <property type="molecule type" value="Genomic_DNA"/>
</dbReference>
<dbReference type="AlphaFoldDB" id="A0A8S4PE05"/>
<dbReference type="Proteomes" id="UP000749559">
    <property type="component" value="Unassembled WGS sequence"/>
</dbReference>
<name>A0A8S4PE05_OWEFU</name>
<organism evidence="1 2">
    <name type="scientific">Owenia fusiformis</name>
    <name type="common">Polychaete worm</name>
    <dbReference type="NCBI Taxonomy" id="6347"/>
    <lineage>
        <taxon>Eukaryota</taxon>
        <taxon>Metazoa</taxon>
        <taxon>Spiralia</taxon>
        <taxon>Lophotrochozoa</taxon>
        <taxon>Annelida</taxon>
        <taxon>Polychaeta</taxon>
        <taxon>Sedentaria</taxon>
        <taxon>Canalipalpata</taxon>
        <taxon>Sabellida</taxon>
        <taxon>Oweniida</taxon>
        <taxon>Oweniidae</taxon>
        <taxon>Owenia</taxon>
    </lineage>
</organism>
<keyword evidence="2" id="KW-1185">Reference proteome</keyword>
<evidence type="ECO:0000313" key="2">
    <source>
        <dbReference type="Proteomes" id="UP000749559"/>
    </source>
</evidence>
<proteinExistence type="predicted"/>
<evidence type="ECO:0000313" key="1">
    <source>
        <dbReference type="EMBL" id="CAH1792423.1"/>
    </source>
</evidence>
<accession>A0A8S4PE05</accession>
<comment type="caution">
    <text evidence="1">The sequence shown here is derived from an EMBL/GenBank/DDBJ whole genome shotgun (WGS) entry which is preliminary data.</text>
</comment>
<gene>
    <name evidence="1" type="ORF">OFUS_LOCUS17385</name>
</gene>
<dbReference type="OrthoDB" id="775972at2759"/>